<dbReference type="Gene3D" id="3.40.50.10890">
    <property type="match status" value="1"/>
</dbReference>
<evidence type="ECO:0000256" key="1">
    <source>
        <dbReference type="ARBA" id="ARBA00004123"/>
    </source>
</evidence>
<proteinExistence type="predicted"/>
<dbReference type="SUPFAM" id="SSF56281">
    <property type="entry name" value="Metallo-hydrolase/oxidoreductase"/>
    <property type="match status" value="1"/>
</dbReference>
<comment type="caution">
    <text evidence="3">The sequence shown here is derived from an EMBL/GenBank/DDBJ whole genome shotgun (WGS) entry which is preliminary data.</text>
</comment>
<dbReference type="EMBL" id="DUZY01000006">
    <property type="protein sequence ID" value="DAD43115.1"/>
    <property type="molecule type" value="Genomic_DNA"/>
</dbReference>
<dbReference type="InterPro" id="IPR036866">
    <property type="entry name" value="RibonucZ/Hydroxyglut_hydro"/>
</dbReference>
<protein>
    <submittedName>
        <fullName evidence="3">Uncharacterized protein</fullName>
    </submittedName>
</protein>
<evidence type="ECO:0000313" key="4">
    <source>
        <dbReference type="Proteomes" id="UP000607653"/>
    </source>
</evidence>
<dbReference type="PANTHER" id="PTHR46094:SF1">
    <property type="entry name" value="INTEGRATOR COMPLEX SUBUNIT 9"/>
    <property type="match status" value="1"/>
</dbReference>
<gene>
    <name evidence="3" type="ORF">HUJ06_001345</name>
</gene>
<sequence length="72" mass="7806">MTIIVRKISLTLDKLDFICSCAIDSVEEGGPVLVPIGCLGIILQLLEQISQSLESSNLNRSVNCLFLTSKLV</sequence>
<dbReference type="GO" id="GO:0032039">
    <property type="term" value="C:integrator complex"/>
    <property type="evidence" value="ECO:0007669"/>
    <property type="project" value="InterPro"/>
</dbReference>
<reference evidence="3 4" key="1">
    <citation type="journal article" date="2020" name="Mol. Biol. Evol.">
        <title>Distinct Expression and Methylation Patterns for Genes with Different Fates following a Single Whole-Genome Duplication in Flowering Plants.</title>
        <authorList>
            <person name="Shi T."/>
            <person name="Rahmani R.S."/>
            <person name="Gugger P.F."/>
            <person name="Wang M."/>
            <person name="Li H."/>
            <person name="Zhang Y."/>
            <person name="Li Z."/>
            <person name="Wang Q."/>
            <person name="Van de Peer Y."/>
            <person name="Marchal K."/>
            <person name="Chen J."/>
        </authorList>
    </citation>
    <scope>NUCLEOTIDE SEQUENCE [LARGE SCALE GENOMIC DNA]</scope>
    <source>
        <tissue evidence="3">Leaf</tissue>
    </source>
</reference>
<keyword evidence="4" id="KW-1185">Reference proteome</keyword>
<keyword evidence="2" id="KW-0539">Nucleus</keyword>
<evidence type="ECO:0000313" key="3">
    <source>
        <dbReference type="EMBL" id="DAD43115.1"/>
    </source>
</evidence>
<organism evidence="3 4">
    <name type="scientific">Nelumbo nucifera</name>
    <name type="common">Sacred lotus</name>
    <dbReference type="NCBI Taxonomy" id="4432"/>
    <lineage>
        <taxon>Eukaryota</taxon>
        <taxon>Viridiplantae</taxon>
        <taxon>Streptophyta</taxon>
        <taxon>Embryophyta</taxon>
        <taxon>Tracheophyta</taxon>
        <taxon>Spermatophyta</taxon>
        <taxon>Magnoliopsida</taxon>
        <taxon>Proteales</taxon>
        <taxon>Nelumbonaceae</taxon>
        <taxon>Nelumbo</taxon>
    </lineage>
</organism>
<dbReference type="PANTHER" id="PTHR46094">
    <property type="entry name" value="INTEGRATOR COMPLEX SUBUNIT 9"/>
    <property type="match status" value="1"/>
</dbReference>
<name>A0A822ZI25_NELNU</name>
<dbReference type="AlphaFoldDB" id="A0A822ZI25"/>
<accession>A0A822ZI25</accession>
<evidence type="ECO:0000256" key="2">
    <source>
        <dbReference type="ARBA" id="ARBA00023242"/>
    </source>
</evidence>
<dbReference type="GO" id="GO:0016180">
    <property type="term" value="P:snRNA processing"/>
    <property type="evidence" value="ECO:0007669"/>
    <property type="project" value="InterPro"/>
</dbReference>
<dbReference type="Proteomes" id="UP000607653">
    <property type="component" value="Unassembled WGS sequence"/>
</dbReference>
<dbReference type="InterPro" id="IPR027074">
    <property type="entry name" value="Integrator_9su"/>
</dbReference>
<comment type="subcellular location">
    <subcellularLocation>
        <location evidence="1">Nucleus</location>
    </subcellularLocation>
</comment>